<reference evidence="2 3" key="1">
    <citation type="journal article" date="2021" name="Plant Biotechnol. J.">
        <title>Multi-omics assisted identification of the key and species-specific regulatory components of drought-tolerant mechanisms in Gossypium stocksii.</title>
        <authorList>
            <person name="Yu D."/>
            <person name="Ke L."/>
            <person name="Zhang D."/>
            <person name="Wu Y."/>
            <person name="Sun Y."/>
            <person name="Mei J."/>
            <person name="Sun J."/>
            <person name="Sun Y."/>
        </authorList>
    </citation>
    <scope>NUCLEOTIDE SEQUENCE [LARGE SCALE GENOMIC DNA]</scope>
    <source>
        <strain evidence="3">cv. E1</strain>
        <tissue evidence="2">Leaf</tissue>
    </source>
</reference>
<feature type="region of interest" description="Disordered" evidence="1">
    <location>
        <begin position="1"/>
        <end position="21"/>
    </location>
</feature>
<proteinExistence type="predicted"/>
<organism evidence="2 3">
    <name type="scientific">Gossypium stocksii</name>
    <dbReference type="NCBI Taxonomy" id="47602"/>
    <lineage>
        <taxon>Eukaryota</taxon>
        <taxon>Viridiplantae</taxon>
        <taxon>Streptophyta</taxon>
        <taxon>Embryophyta</taxon>
        <taxon>Tracheophyta</taxon>
        <taxon>Spermatophyta</taxon>
        <taxon>Magnoliopsida</taxon>
        <taxon>eudicotyledons</taxon>
        <taxon>Gunneridae</taxon>
        <taxon>Pentapetalae</taxon>
        <taxon>rosids</taxon>
        <taxon>malvids</taxon>
        <taxon>Malvales</taxon>
        <taxon>Malvaceae</taxon>
        <taxon>Malvoideae</taxon>
        <taxon>Gossypium</taxon>
    </lineage>
</organism>
<dbReference type="Proteomes" id="UP000828251">
    <property type="component" value="Unassembled WGS sequence"/>
</dbReference>
<gene>
    <name evidence="2" type="ORF">J1N35_005230</name>
</gene>
<feature type="compositionally biased region" description="Gly residues" evidence="1">
    <location>
        <begin position="1"/>
        <end position="15"/>
    </location>
</feature>
<comment type="caution">
    <text evidence="2">The sequence shown here is derived from an EMBL/GenBank/DDBJ whole genome shotgun (WGS) entry which is preliminary data.</text>
</comment>
<dbReference type="EMBL" id="JAIQCV010000002">
    <property type="protein sequence ID" value="KAH1122070.1"/>
    <property type="molecule type" value="Genomic_DNA"/>
</dbReference>
<protein>
    <submittedName>
        <fullName evidence="2">Uncharacterized protein</fullName>
    </submittedName>
</protein>
<dbReference type="AlphaFoldDB" id="A0A9D3WFE7"/>
<accession>A0A9D3WFE7</accession>
<evidence type="ECO:0000313" key="2">
    <source>
        <dbReference type="EMBL" id="KAH1122070.1"/>
    </source>
</evidence>
<name>A0A9D3WFE7_9ROSI</name>
<evidence type="ECO:0000256" key="1">
    <source>
        <dbReference type="SAM" id="MobiDB-lite"/>
    </source>
</evidence>
<evidence type="ECO:0000313" key="3">
    <source>
        <dbReference type="Proteomes" id="UP000828251"/>
    </source>
</evidence>
<keyword evidence="3" id="KW-1185">Reference proteome</keyword>
<sequence>MVKIGGGSRSGGSGSGRSDDNYLKYMENRTANAPVEAKAYHCTTKYEGMNRNLAVRDLSPNGWRPIDNQNDVKIELVFPTKFMRPHGATNKLGLILLGKKSGAQ</sequence>